<evidence type="ECO:0000313" key="4">
    <source>
        <dbReference type="Proteomes" id="UP000229816"/>
    </source>
</evidence>
<dbReference type="AlphaFoldDB" id="A0A2M8ES42"/>
<keyword evidence="1" id="KW-0175">Coiled coil</keyword>
<reference evidence="4" key="1">
    <citation type="submission" date="2017-09" db="EMBL/GenBank/DDBJ databases">
        <title>Depth-based differentiation of microbial function through sediment-hosted aquifers and enrichment of novel symbionts in the deep terrestrial subsurface.</title>
        <authorList>
            <person name="Probst A.J."/>
            <person name="Ladd B."/>
            <person name="Jarett J.K."/>
            <person name="Geller-Mcgrath D.E."/>
            <person name="Sieber C.M.K."/>
            <person name="Emerson J.B."/>
            <person name="Anantharaman K."/>
            <person name="Thomas B.C."/>
            <person name="Malmstrom R."/>
            <person name="Stieglmeier M."/>
            <person name="Klingl A."/>
            <person name="Woyke T."/>
            <person name="Ryan C.M."/>
            <person name="Banfield J.F."/>
        </authorList>
    </citation>
    <scope>NUCLEOTIDE SEQUENCE [LARGE SCALE GENOMIC DNA]</scope>
</reference>
<name>A0A2M8ES42_9BACT</name>
<accession>A0A2M8ES42</accession>
<dbReference type="EMBL" id="PFSF01000069">
    <property type="protein sequence ID" value="PJC27886.1"/>
    <property type="molecule type" value="Genomic_DNA"/>
</dbReference>
<proteinExistence type="predicted"/>
<evidence type="ECO:0000256" key="1">
    <source>
        <dbReference type="SAM" id="Coils"/>
    </source>
</evidence>
<keyword evidence="2" id="KW-0812">Transmembrane</keyword>
<organism evidence="3 4">
    <name type="scientific">Candidatus Shapirobacteria bacterium CG_4_9_14_0_2_um_filter_39_11</name>
    <dbReference type="NCBI Taxonomy" id="1974478"/>
    <lineage>
        <taxon>Bacteria</taxon>
        <taxon>Candidatus Shapironibacteriota</taxon>
    </lineage>
</organism>
<keyword evidence="2" id="KW-0472">Membrane</keyword>
<comment type="caution">
    <text evidence="3">The sequence shown here is derived from an EMBL/GenBank/DDBJ whole genome shotgun (WGS) entry which is preliminary data.</text>
</comment>
<gene>
    <name evidence="3" type="ORF">CO054_03055</name>
</gene>
<feature type="coiled-coil region" evidence="1">
    <location>
        <begin position="28"/>
        <end position="55"/>
    </location>
</feature>
<feature type="transmembrane region" description="Helical" evidence="2">
    <location>
        <begin position="6"/>
        <end position="26"/>
    </location>
</feature>
<sequence>MARRIIGFTILIIGISLIINLSRDILKLLKAGNRIKLAEQKVSQLEKEQKEILEKHQYYQSEEFIEEEARNKLGFSRPGETVVILPPNIPQILGREEEKPAEEIPNWKKWFKLFF</sequence>
<dbReference type="Proteomes" id="UP000229816">
    <property type="component" value="Unassembled WGS sequence"/>
</dbReference>
<dbReference type="InterPro" id="IPR007060">
    <property type="entry name" value="FtsL/DivIC"/>
</dbReference>
<keyword evidence="2" id="KW-1133">Transmembrane helix</keyword>
<evidence type="ECO:0000256" key="2">
    <source>
        <dbReference type="SAM" id="Phobius"/>
    </source>
</evidence>
<dbReference type="Pfam" id="PF04977">
    <property type="entry name" value="DivIC"/>
    <property type="match status" value="1"/>
</dbReference>
<evidence type="ECO:0008006" key="5">
    <source>
        <dbReference type="Google" id="ProtNLM"/>
    </source>
</evidence>
<protein>
    <recommendedName>
        <fullName evidence="5">Septum formation initiator</fullName>
    </recommendedName>
</protein>
<evidence type="ECO:0000313" key="3">
    <source>
        <dbReference type="EMBL" id="PJC27886.1"/>
    </source>
</evidence>